<feature type="compositionally biased region" description="Polar residues" evidence="1">
    <location>
        <begin position="851"/>
        <end position="861"/>
    </location>
</feature>
<feature type="compositionally biased region" description="Polar residues" evidence="1">
    <location>
        <begin position="1272"/>
        <end position="1292"/>
    </location>
</feature>
<proteinExistence type="predicted"/>
<feature type="region of interest" description="Disordered" evidence="1">
    <location>
        <begin position="352"/>
        <end position="375"/>
    </location>
</feature>
<dbReference type="GeneID" id="107072915"/>
<feature type="compositionally biased region" description="Low complexity" evidence="1">
    <location>
        <begin position="300"/>
        <end position="310"/>
    </location>
</feature>
<sequence>MEIQRRENARIHVSRFLSRSLSLRENDSRRNPPINTFSFRSFDTTCLPSSKSAERVTEPASSLPKEENISLTEPQEEKIDTRVGVVGESLPINNSSTSSSSSTSTSKTTTIITTTTNTTATTTTTTTTSSSIPRATTDQGSNEKQAVGEWNSLPVLVERLRSVLELSLAIADTSSSSSSPIKEDSRGLALDVDDSRKVRPMDERSTAVKNNNGKEQDLKNDLRFLEDLLMSDIHTALSRLRETLERIDVGALAKHGAASDPTSKLQLLRLVSSLLSRLEMPRDSLEEENKILSQEEKLKSSLTTTTSSMNNRRRRGSRHTIGVSAEELACARKWLQEEKNFKEVTPFTKITPSPMFTTTSTKATDSSEEKPRPEEIHDKYTKDAINHRQSLRDKNNIDKGLEIRPRAVVPFYADKTDFVVSQTTNASNEVTHHQSLRPSIDSRNKLDNTEVGNVEVGRVGRLAAALQQRVESSSKCTSSNRFIAKKSKIKRANTIDIPSYLKLQADSLKQEGSGCVSLKKPINVSDKANCSSIKNMIVPSFQPKTENDRKFMALINKNNDTPIFNAPTSFKSFGYTKTMDPSTVSNENWNSRFSNIKTAFDKTTTSGDDSEQQVNKNKLPKRPPIVPQVTQRYNPGKEKPFNPNVFCNFEHDTPNAGQSISPGFRHAPSSPFRRIEKPTIVSNFVKPLPIPTNPAKSNIPMPGNTLREKARKMFDRGDNSNNVQQRALEYKVQVDGNSERRTFPRPPWIEHEKSSSVTIAENGRLDYRSFCKQFAPFVSKGTSSSSLEKTPYEFNNTPQQNSKVYQPRNELISEQNHPNVVDGKISFQMIPKDYNHYNIQGTRDSRDFTSETETTGGSQQADVTLRGSASVAVQTGVQDEITNDEARSFRVTPKISNGPPLICSNVSIQTSSDVPSTISEDVQNFLSDNQKNHNEEKSREEYRSRNESDSVLPIKENVREAVPFHDYCSKTIVQNPQMQNQIALVTIYDEPVPKTEQNEYESAKVNYAEDDRSQSKDYDYLDAKNIQNQDISEEEGVVTRYTCAIATVANVENPNIQEEIVEPSYFKEYSTPSVSPVSRSKTNNDEEVDEEIRRHNMLQQSLIQRLHHERCTMIDRPFKRSPIDYQNETHENSKKEQQTFEQGYYVPPRSNEYIPIKNVNKVESISPSSLLNQSKRIVNLPQAKKFLSPVLPTKQTQIAPSTSRVVNQVSALRGVYEQPVVISNKPIHKERSPISNGTNPIDSSDEYLMSCANQPSRSIVLSKSESWHQLALSNSSSRIPRTNDSSPSTLSRASYLPKPPKPRSPSAMKFRTKQYEASSDSVKKMEDKIRRYFDSPNESSTNETKESKKRSSPRHIQGKCMIGLSRSRTLPGICEQKLVLTIPPTQVPLLQVNSADVDKVFDDIFQEATRMDGQHC</sequence>
<keyword evidence="2" id="KW-1185">Reference proteome</keyword>
<feature type="region of interest" description="Disordered" evidence="1">
    <location>
        <begin position="601"/>
        <end position="638"/>
    </location>
</feature>
<dbReference type="RefSeq" id="XP_015188721.1">
    <property type="nucleotide sequence ID" value="XM_015333235.1"/>
</dbReference>
<feature type="compositionally biased region" description="Polar residues" evidence="1">
    <location>
        <begin position="601"/>
        <end position="616"/>
    </location>
</feature>
<feature type="region of interest" description="Disordered" evidence="1">
    <location>
        <begin position="840"/>
        <end position="861"/>
    </location>
</feature>
<feature type="compositionally biased region" description="Low complexity" evidence="1">
    <location>
        <begin position="92"/>
        <end position="131"/>
    </location>
</feature>
<accession>A0ABM1J8D3</accession>
<feature type="region of interest" description="Disordered" evidence="1">
    <location>
        <begin position="299"/>
        <end position="319"/>
    </location>
</feature>
<protein>
    <submittedName>
        <fullName evidence="3">Uncharacterized protein LOC107072915</fullName>
    </submittedName>
</protein>
<feature type="region of interest" description="Disordered" evidence="1">
    <location>
        <begin position="1272"/>
        <end position="1357"/>
    </location>
</feature>
<feature type="compositionally biased region" description="Basic and acidic residues" evidence="1">
    <location>
        <begin position="365"/>
        <end position="375"/>
    </location>
</feature>
<dbReference type="Proteomes" id="UP000694924">
    <property type="component" value="Unplaced"/>
</dbReference>
<feature type="compositionally biased region" description="Polar residues" evidence="1">
    <location>
        <begin position="352"/>
        <end position="364"/>
    </location>
</feature>
<feature type="compositionally biased region" description="Basic and acidic residues" evidence="1">
    <location>
        <begin position="1321"/>
        <end position="1333"/>
    </location>
</feature>
<feature type="compositionally biased region" description="Basic and acidic residues" evidence="1">
    <location>
        <begin position="930"/>
        <end position="948"/>
    </location>
</feature>
<feature type="region of interest" description="Disordered" evidence="1">
    <location>
        <begin position="926"/>
        <end position="950"/>
    </location>
</feature>
<organism evidence="2 3">
    <name type="scientific">Polistes dominula</name>
    <name type="common">European paper wasp</name>
    <name type="synonym">Vespa dominula</name>
    <dbReference type="NCBI Taxonomy" id="743375"/>
    <lineage>
        <taxon>Eukaryota</taxon>
        <taxon>Metazoa</taxon>
        <taxon>Ecdysozoa</taxon>
        <taxon>Arthropoda</taxon>
        <taxon>Hexapoda</taxon>
        <taxon>Insecta</taxon>
        <taxon>Pterygota</taxon>
        <taxon>Neoptera</taxon>
        <taxon>Endopterygota</taxon>
        <taxon>Hymenoptera</taxon>
        <taxon>Apocrita</taxon>
        <taxon>Aculeata</taxon>
        <taxon>Vespoidea</taxon>
        <taxon>Vespidae</taxon>
        <taxon>Polistinae</taxon>
        <taxon>Polistini</taxon>
        <taxon>Polistes</taxon>
    </lineage>
</organism>
<feature type="compositionally biased region" description="Basic residues" evidence="1">
    <location>
        <begin position="1347"/>
        <end position="1357"/>
    </location>
</feature>
<feature type="compositionally biased region" description="Polar residues" evidence="1">
    <location>
        <begin position="132"/>
        <end position="144"/>
    </location>
</feature>
<reference evidence="3" key="1">
    <citation type="submission" date="2025-08" db="UniProtKB">
        <authorList>
            <consortium name="RefSeq"/>
        </authorList>
    </citation>
    <scope>IDENTIFICATION</scope>
    <source>
        <tissue evidence="3">Whole body</tissue>
    </source>
</reference>
<name>A0ABM1J8D3_POLDO</name>
<feature type="region of interest" description="Disordered" evidence="1">
    <location>
        <begin position="50"/>
        <end position="145"/>
    </location>
</feature>
<gene>
    <name evidence="3" type="primary">LOC107072915</name>
</gene>
<evidence type="ECO:0000313" key="3">
    <source>
        <dbReference type="RefSeq" id="XP_015188721.1"/>
    </source>
</evidence>
<evidence type="ECO:0000256" key="1">
    <source>
        <dbReference type="SAM" id="MobiDB-lite"/>
    </source>
</evidence>
<evidence type="ECO:0000313" key="2">
    <source>
        <dbReference type="Proteomes" id="UP000694924"/>
    </source>
</evidence>